<evidence type="ECO:0000313" key="1">
    <source>
        <dbReference type="EMBL" id="MEX6688149.1"/>
    </source>
</evidence>
<organism evidence="1 2">
    <name type="scientific">Danxiaibacter flavus</name>
    <dbReference type="NCBI Taxonomy" id="3049108"/>
    <lineage>
        <taxon>Bacteria</taxon>
        <taxon>Pseudomonadati</taxon>
        <taxon>Bacteroidota</taxon>
        <taxon>Chitinophagia</taxon>
        <taxon>Chitinophagales</taxon>
        <taxon>Chitinophagaceae</taxon>
        <taxon>Danxiaibacter</taxon>
    </lineage>
</organism>
<dbReference type="SUPFAM" id="SSF53955">
    <property type="entry name" value="Lysozyme-like"/>
    <property type="match status" value="1"/>
</dbReference>
<comment type="caution">
    <text evidence="1">The sequence shown here is derived from an EMBL/GenBank/DDBJ whole genome shotgun (WGS) entry which is preliminary data.</text>
</comment>
<keyword evidence="2" id="KW-1185">Reference proteome</keyword>
<dbReference type="Proteomes" id="UP001560573">
    <property type="component" value="Unassembled WGS sequence"/>
</dbReference>
<dbReference type="InterPro" id="IPR000400">
    <property type="entry name" value="Glyco_hydro_46"/>
</dbReference>
<dbReference type="RefSeq" id="WP_369329557.1">
    <property type="nucleotide sequence ID" value="NZ_JAULBC010000003.1"/>
</dbReference>
<gene>
    <name evidence="1" type="ORF">QTN47_11620</name>
</gene>
<dbReference type="EMBL" id="JAULBC010000003">
    <property type="protein sequence ID" value="MEX6688149.1"/>
    <property type="molecule type" value="Genomic_DNA"/>
</dbReference>
<sequence length="331" mass="37442">MLLEVNVKNLNKRSRIPASFAEKDSIIGVVKNGFRFQGEEVSSVPNPALGKWYKDRDNYFYWAGGLTVVEQVPPQDQPADIPTPTTPTVPLTPPPVIEPSTAITPVLKQKIEQIVNAFETGSAEGDYSELDKMRDYRDPETGEKIVQITYGRSQTTEFSHLKALIQDYVMNNGVFAEQFRPYLNRIGVKPSLATDAGFCNFLINAGKNDPIMKVCQDKLFEKEYYQPAQNWFTRNGFTLPLSMLVIYDSQIHSGGILGFLRNKFETVVPVKGGDEKEWITNYVKARDNWLATSSDQLLRNTVYRTRCFMDQMTNNNWDLSQPVNAHGVPIA</sequence>
<dbReference type="Gene3D" id="1.20.141.10">
    <property type="entry name" value="Chitosanase, subunit A, domain 1"/>
    <property type="match status" value="1"/>
</dbReference>
<proteinExistence type="predicted"/>
<accession>A0ABV3ZE43</accession>
<dbReference type="InterPro" id="IPR023346">
    <property type="entry name" value="Lysozyme-like_dom_sf"/>
</dbReference>
<evidence type="ECO:0000313" key="2">
    <source>
        <dbReference type="Proteomes" id="UP001560573"/>
    </source>
</evidence>
<name>A0ABV3ZE43_9BACT</name>
<dbReference type="Pfam" id="PF01374">
    <property type="entry name" value="Glyco_hydro_46"/>
    <property type="match status" value="1"/>
</dbReference>
<protein>
    <submittedName>
        <fullName evidence="1">Chitosanase</fullName>
    </submittedName>
</protein>
<reference evidence="1 2" key="1">
    <citation type="submission" date="2023-07" db="EMBL/GenBank/DDBJ databases">
        <authorList>
            <person name="Lian W.-H."/>
        </authorList>
    </citation>
    <scope>NUCLEOTIDE SEQUENCE [LARGE SCALE GENOMIC DNA]</scope>
    <source>
        <strain evidence="1 2">SYSU DXS3180</strain>
    </source>
</reference>